<keyword evidence="5 9" id="KW-0812">Transmembrane</keyword>
<dbReference type="PANTHER" id="PTHR35011">
    <property type="entry name" value="2,3-DIKETO-L-GULONATE TRAP TRANSPORTER SMALL PERMEASE PROTEIN YIAM"/>
    <property type="match status" value="1"/>
</dbReference>
<keyword evidence="4 9" id="KW-0997">Cell inner membrane</keyword>
<evidence type="ECO:0000256" key="8">
    <source>
        <dbReference type="ARBA" id="ARBA00038436"/>
    </source>
</evidence>
<evidence type="ECO:0000256" key="7">
    <source>
        <dbReference type="ARBA" id="ARBA00023136"/>
    </source>
</evidence>
<dbReference type="RefSeq" id="WP_342849275.1">
    <property type="nucleotide sequence ID" value="NZ_JBBMQO010000011.1"/>
</dbReference>
<evidence type="ECO:0000256" key="6">
    <source>
        <dbReference type="ARBA" id="ARBA00022989"/>
    </source>
</evidence>
<sequence>MMAKNMFDRLEWWLEKSAALMCLALIFSLFTEVLMRYVFFTSFPEIQFIVPFCFVWMVMLASAIAVRRGQHFEVDLLQKVLRGPFLKIHRTLMFMIVIAGGAIIAWSSISFLELGMLKKHPATGIRMIYIYASMFGGGLLVALMALEQLLMNDASGPDDIDAILESNKTDIRVEDFK</sequence>
<evidence type="ECO:0000313" key="12">
    <source>
        <dbReference type="Proteomes" id="UP001477870"/>
    </source>
</evidence>
<keyword evidence="6 9" id="KW-1133">Transmembrane helix</keyword>
<feature type="domain" description="Tripartite ATP-independent periplasmic transporters DctQ component" evidence="10">
    <location>
        <begin position="26"/>
        <end position="150"/>
    </location>
</feature>
<evidence type="ECO:0000313" key="11">
    <source>
        <dbReference type="EMBL" id="MEM5503085.1"/>
    </source>
</evidence>
<organism evidence="11 12">
    <name type="scientific">Ahrensia kielensis</name>
    <dbReference type="NCBI Taxonomy" id="76980"/>
    <lineage>
        <taxon>Bacteria</taxon>
        <taxon>Pseudomonadati</taxon>
        <taxon>Pseudomonadota</taxon>
        <taxon>Alphaproteobacteria</taxon>
        <taxon>Hyphomicrobiales</taxon>
        <taxon>Ahrensiaceae</taxon>
        <taxon>Ahrensia</taxon>
    </lineage>
</organism>
<gene>
    <name evidence="11" type="ORF">WNY59_15970</name>
</gene>
<comment type="function">
    <text evidence="9">Part of the tripartite ATP-independent periplasmic (TRAP) transport system.</text>
</comment>
<accession>A0ABU9TAE6</accession>
<feature type="transmembrane region" description="Helical" evidence="9">
    <location>
        <begin position="20"/>
        <end position="40"/>
    </location>
</feature>
<name>A0ABU9TAE6_9HYPH</name>
<comment type="caution">
    <text evidence="11">The sequence shown here is derived from an EMBL/GenBank/DDBJ whole genome shotgun (WGS) entry which is preliminary data.</text>
</comment>
<dbReference type="Proteomes" id="UP001477870">
    <property type="component" value="Unassembled WGS sequence"/>
</dbReference>
<feature type="transmembrane region" description="Helical" evidence="9">
    <location>
        <begin position="128"/>
        <end position="146"/>
    </location>
</feature>
<dbReference type="Pfam" id="PF04290">
    <property type="entry name" value="DctQ"/>
    <property type="match status" value="1"/>
</dbReference>
<comment type="subunit">
    <text evidence="9">The complex comprises the extracytoplasmic solute receptor protein and the two transmembrane proteins.</text>
</comment>
<dbReference type="InterPro" id="IPR007387">
    <property type="entry name" value="TRAP_DctQ"/>
</dbReference>
<evidence type="ECO:0000259" key="10">
    <source>
        <dbReference type="Pfam" id="PF04290"/>
    </source>
</evidence>
<dbReference type="InterPro" id="IPR055348">
    <property type="entry name" value="DctQ"/>
</dbReference>
<dbReference type="EMBL" id="JBBMQO010000011">
    <property type="protein sequence ID" value="MEM5503085.1"/>
    <property type="molecule type" value="Genomic_DNA"/>
</dbReference>
<dbReference type="PANTHER" id="PTHR35011:SF2">
    <property type="entry name" value="2,3-DIKETO-L-GULONATE TRAP TRANSPORTER SMALL PERMEASE PROTEIN YIAM"/>
    <property type="match status" value="1"/>
</dbReference>
<evidence type="ECO:0000256" key="2">
    <source>
        <dbReference type="ARBA" id="ARBA00022448"/>
    </source>
</evidence>
<evidence type="ECO:0000256" key="4">
    <source>
        <dbReference type="ARBA" id="ARBA00022519"/>
    </source>
</evidence>
<keyword evidence="3" id="KW-1003">Cell membrane</keyword>
<protein>
    <recommendedName>
        <fullName evidence="9">TRAP transporter small permease protein</fullName>
    </recommendedName>
</protein>
<comment type="subcellular location">
    <subcellularLocation>
        <location evidence="1 9">Cell inner membrane</location>
        <topology evidence="1 9">Multi-pass membrane protein</topology>
    </subcellularLocation>
</comment>
<keyword evidence="2 9" id="KW-0813">Transport</keyword>
<reference evidence="11 12" key="1">
    <citation type="submission" date="2024-03" db="EMBL/GenBank/DDBJ databases">
        <title>Community enrichment and isolation of bacterial strains for fucoidan degradation.</title>
        <authorList>
            <person name="Sichert A."/>
        </authorList>
    </citation>
    <scope>NUCLEOTIDE SEQUENCE [LARGE SCALE GENOMIC DNA]</scope>
    <source>
        <strain evidence="11 12">AS62</strain>
    </source>
</reference>
<feature type="transmembrane region" description="Helical" evidence="9">
    <location>
        <begin position="88"/>
        <end position="108"/>
    </location>
</feature>
<proteinExistence type="inferred from homology"/>
<feature type="transmembrane region" description="Helical" evidence="9">
    <location>
        <begin position="46"/>
        <end position="67"/>
    </location>
</feature>
<comment type="similarity">
    <text evidence="8 9">Belongs to the TRAP transporter small permease family.</text>
</comment>
<evidence type="ECO:0000256" key="1">
    <source>
        <dbReference type="ARBA" id="ARBA00004429"/>
    </source>
</evidence>
<keyword evidence="12" id="KW-1185">Reference proteome</keyword>
<evidence type="ECO:0000256" key="3">
    <source>
        <dbReference type="ARBA" id="ARBA00022475"/>
    </source>
</evidence>
<keyword evidence="7 9" id="KW-0472">Membrane</keyword>
<evidence type="ECO:0000256" key="5">
    <source>
        <dbReference type="ARBA" id="ARBA00022692"/>
    </source>
</evidence>
<evidence type="ECO:0000256" key="9">
    <source>
        <dbReference type="RuleBase" id="RU369079"/>
    </source>
</evidence>